<keyword evidence="12 25" id="KW-0548">Nucleotidyltransferase</keyword>
<evidence type="ECO:0000256" key="15">
    <source>
        <dbReference type="ARBA" id="ARBA00023136"/>
    </source>
</evidence>
<reference evidence="25 26" key="1">
    <citation type="submission" date="2023-04" db="EMBL/GenBank/DDBJ databases">
        <title>Spirochaete genome identified in red abalone sample constitutes a novel genus.</title>
        <authorList>
            <person name="Sharma S.P."/>
            <person name="Purcell C.M."/>
            <person name="Hyde J.R."/>
            <person name="Severin A.J."/>
        </authorList>
    </citation>
    <scope>NUCLEOTIDE SEQUENCE [LARGE SCALE GENOMIC DNA]</scope>
    <source>
        <strain evidence="25 26">SP-2023</strain>
    </source>
</reference>
<evidence type="ECO:0000256" key="3">
    <source>
        <dbReference type="ARBA" id="ARBA00005119"/>
    </source>
</evidence>
<evidence type="ECO:0000256" key="9">
    <source>
        <dbReference type="ARBA" id="ARBA00022516"/>
    </source>
</evidence>
<evidence type="ECO:0000256" key="16">
    <source>
        <dbReference type="ARBA" id="ARBA00023209"/>
    </source>
</evidence>
<evidence type="ECO:0000256" key="12">
    <source>
        <dbReference type="ARBA" id="ARBA00022695"/>
    </source>
</evidence>
<protein>
    <recommendedName>
        <fullName evidence="7">Phosphatidate cytidylyltransferase</fullName>
        <ecNumber evidence="6">2.7.7.41</ecNumber>
    </recommendedName>
    <alternativeName>
        <fullName evidence="20">CDP-DAG synthase</fullName>
    </alternativeName>
    <alternativeName>
        <fullName evidence="22">CDP-DG synthase</fullName>
    </alternativeName>
    <alternativeName>
        <fullName evidence="18">CDP-diacylglycerol synthase</fullName>
    </alternativeName>
    <alternativeName>
        <fullName evidence="21">CDP-diglyceride pyrophosphorylase</fullName>
    </alternativeName>
    <alternativeName>
        <fullName evidence="23">CDP-diglyceride synthase</fullName>
    </alternativeName>
    <alternativeName>
        <fullName evidence="19">CTP:phosphatidate cytidylyltransferase</fullName>
    </alternativeName>
</protein>
<sequence>MRPVQTKNTDGKQAEADKRRNIGERLLLFAIAVPSLIVIIMLPYYHQLPFNVVATVFVGMAAREMAKLLHLLGFRVHVLPAILIGTLLPTVRYLEIMFPQVKAYNAFSGLVVIIALVSLSLPIFIRKWSMKERMFAALGYLIILLYPSFLGTYTVALTSYPGGPLLTLLYIVSVQANDSFAWVFGMLFGKNRGLIDVSPNKSVQGFLGGLITGVIVFVVFALVWPEQFLLSWYLPFLALAIGCSVILGDLVESLMKRAAGVKDSGVLIRGRGGVLDSIDSLLFVAPLYYYFLPFIIVVPV</sequence>
<comment type="pathway">
    <text evidence="3">Phospholipid metabolism; CDP-diacylglycerol biosynthesis; CDP-diacylglycerol from sn-glycerol 3-phosphate: step 3/3.</text>
</comment>
<dbReference type="EMBL" id="CP123443">
    <property type="protein sequence ID" value="WGK68079.1"/>
    <property type="molecule type" value="Genomic_DNA"/>
</dbReference>
<dbReference type="GO" id="GO:0004605">
    <property type="term" value="F:phosphatidate cytidylyltransferase activity"/>
    <property type="evidence" value="ECO:0007669"/>
    <property type="project" value="UniProtKB-EC"/>
</dbReference>
<feature type="transmembrane region" description="Helical" evidence="24">
    <location>
        <begin position="26"/>
        <end position="44"/>
    </location>
</feature>
<comment type="catalytic activity">
    <reaction evidence="1">
        <text>a 1,2-diacyl-sn-glycero-3-phosphate + CTP + H(+) = a CDP-1,2-diacyl-sn-glycerol + diphosphate</text>
        <dbReference type="Rhea" id="RHEA:16229"/>
        <dbReference type="ChEBI" id="CHEBI:15378"/>
        <dbReference type="ChEBI" id="CHEBI:33019"/>
        <dbReference type="ChEBI" id="CHEBI:37563"/>
        <dbReference type="ChEBI" id="CHEBI:58332"/>
        <dbReference type="ChEBI" id="CHEBI:58608"/>
        <dbReference type="EC" id="2.7.7.41"/>
    </reaction>
</comment>
<keyword evidence="14" id="KW-0443">Lipid metabolism</keyword>
<evidence type="ECO:0000256" key="1">
    <source>
        <dbReference type="ARBA" id="ARBA00001698"/>
    </source>
</evidence>
<keyword evidence="10 25" id="KW-0808">Transferase</keyword>
<dbReference type="Proteomes" id="UP001228690">
    <property type="component" value="Chromosome"/>
</dbReference>
<evidence type="ECO:0000313" key="25">
    <source>
        <dbReference type="EMBL" id="WGK68079.1"/>
    </source>
</evidence>
<dbReference type="RefSeq" id="WP_326926244.1">
    <property type="nucleotide sequence ID" value="NZ_CP123443.1"/>
</dbReference>
<evidence type="ECO:0000256" key="20">
    <source>
        <dbReference type="ARBA" id="ARBA00032253"/>
    </source>
</evidence>
<evidence type="ECO:0000256" key="19">
    <source>
        <dbReference type="ARBA" id="ARBA00031825"/>
    </source>
</evidence>
<keyword evidence="26" id="KW-1185">Reference proteome</keyword>
<keyword evidence="9" id="KW-0444">Lipid biosynthesis</keyword>
<dbReference type="PANTHER" id="PTHR46382:SF1">
    <property type="entry name" value="PHOSPHATIDATE CYTIDYLYLTRANSFERASE"/>
    <property type="match status" value="1"/>
</dbReference>
<comment type="similarity">
    <text evidence="5">Belongs to the CDS family.</text>
</comment>
<keyword evidence="16" id="KW-0594">Phospholipid biosynthesis</keyword>
<evidence type="ECO:0000256" key="8">
    <source>
        <dbReference type="ARBA" id="ARBA00022475"/>
    </source>
</evidence>
<feature type="transmembrane region" description="Helical" evidence="24">
    <location>
        <begin position="137"/>
        <end position="156"/>
    </location>
</feature>
<evidence type="ECO:0000256" key="18">
    <source>
        <dbReference type="ARBA" id="ARBA00029893"/>
    </source>
</evidence>
<evidence type="ECO:0000256" key="23">
    <source>
        <dbReference type="ARBA" id="ARBA00033406"/>
    </source>
</evidence>
<evidence type="ECO:0000256" key="17">
    <source>
        <dbReference type="ARBA" id="ARBA00023264"/>
    </source>
</evidence>
<evidence type="ECO:0000256" key="21">
    <source>
        <dbReference type="ARBA" id="ARBA00032396"/>
    </source>
</evidence>
<keyword evidence="17" id="KW-1208">Phospholipid metabolism</keyword>
<feature type="transmembrane region" description="Helical" evidence="24">
    <location>
        <begin position="205"/>
        <end position="224"/>
    </location>
</feature>
<feature type="transmembrane region" description="Helical" evidence="24">
    <location>
        <begin position="168"/>
        <end position="189"/>
    </location>
</feature>
<evidence type="ECO:0000256" key="6">
    <source>
        <dbReference type="ARBA" id="ARBA00012487"/>
    </source>
</evidence>
<feature type="transmembrane region" description="Helical" evidence="24">
    <location>
        <begin position="106"/>
        <end position="125"/>
    </location>
</feature>
<evidence type="ECO:0000256" key="24">
    <source>
        <dbReference type="SAM" id="Phobius"/>
    </source>
</evidence>
<dbReference type="EC" id="2.7.7.41" evidence="6"/>
<keyword evidence="15 24" id="KW-0472">Membrane</keyword>
<evidence type="ECO:0000256" key="10">
    <source>
        <dbReference type="ARBA" id="ARBA00022679"/>
    </source>
</evidence>
<dbReference type="Pfam" id="PF01148">
    <property type="entry name" value="CTP_transf_1"/>
    <property type="match status" value="1"/>
</dbReference>
<dbReference type="PANTHER" id="PTHR46382">
    <property type="entry name" value="PHOSPHATIDATE CYTIDYLYLTRANSFERASE"/>
    <property type="match status" value="1"/>
</dbReference>
<proteinExistence type="inferred from homology"/>
<evidence type="ECO:0000256" key="4">
    <source>
        <dbReference type="ARBA" id="ARBA00005189"/>
    </source>
</evidence>
<feature type="transmembrane region" description="Helical" evidence="24">
    <location>
        <begin position="230"/>
        <end position="251"/>
    </location>
</feature>
<evidence type="ECO:0000256" key="11">
    <source>
        <dbReference type="ARBA" id="ARBA00022692"/>
    </source>
</evidence>
<evidence type="ECO:0000256" key="7">
    <source>
        <dbReference type="ARBA" id="ARBA00019373"/>
    </source>
</evidence>
<name>A0ABY8MGU5_9SPIO</name>
<comment type="pathway">
    <text evidence="4">Lipid metabolism.</text>
</comment>
<evidence type="ECO:0000256" key="5">
    <source>
        <dbReference type="ARBA" id="ARBA00010185"/>
    </source>
</evidence>
<keyword evidence="11 24" id="KW-0812">Transmembrane</keyword>
<keyword evidence="8" id="KW-1003">Cell membrane</keyword>
<feature type="transmembrane region" description="Helical" evidence="24">
    <location>
        <begin position="78"/>
        <end position="94"/>
    </location>
</feature>
<evidence type="ECO:0000256" key="14">
    <source>
        <dbReference type="ARBA" id="ARBA00023098"/>
    </source>
</evidence>
<comment type="subcellular location">
    <subcellularLocation>
        <location evidence="2">Cell membrane</location>
        <topology evidence="2">Multi-pass membrane protein</topology>
    </subcellularLocation>
</comment>
<evidence type="ECO:0000313" key="26">
    <source>
        <dbReference type="Proteomes" id="UP001228690"/>
    </source>
</evidence>
<evidence type="ECO:0000256" key="13">
    <source>
        <dbReference type="ARBA" id="ARBA00022989"/>
    </source>
</evidence>
<keyword evidence="13 24" id="KW-1133">Transmembrane helix</keyword>
<organism evidence="25 26">
    <name type="scientific">Candidatus Haliotispira prima</name>
    <dbReference type="NCBI Taxonomy" id="3034016"/>
    <lineage>
        <taxon>Bacteria</taxon>
        <taxon>Pseudomonadati</taxon>
        <taxon>Spirochaetota</taxon>
        <taxon>Spirochaetia</taxon>
        <taxon>Spirochaetales</taxon>
        <taxon>Spirochaetaceae</taxon>
        <taxon>Candidatus Haliotispira</taxon>
    </lineage>
</organism>
<accession>A0ABY8MGU5</accession>
<gene>
    <name evidence="25" type="ORF">P0082_06240</name>
</gene>
<evidence type="ECO:0000256" key="2">
    <source>
        <dbReference type="ARBA" id="ARBA00004651"/>
    </source>
</evidence>
<evidence type="ECO:0000256" key="22">
    <source>
        <dbReference type="ARBA" id="ARBA00032743"/>
    </source>
</evidence>